<proteinExistence type="predicted"/>
<dbReference type="SUPFAM" id="SSF48452">
    <property type="entry name" value="TPR-like"/>
    <property type="match status" value="1"/>
</dbReference>
<dbReference type="STRING" id="1707952.A6A03_08290"/>
<dbReference type="Proteomes" id="UP000078287">
    <property type="component" value="Unassembled WGS sequence"/>
</dbReference>
<dbReference type="EMBL" id="LWQS01000032">
    <property type="protein sequence ID" value="OAN48370.1"/>
    <property type="molecule type" value="Genomic_DNA"/>
</dbReference>
<dbReference type="RefSeq" id="WP_066783085.1">
    <property type="nucleotide sequence ID" value="NZ_LWQS01000032.1"/>
</dbReference>
<comment type="caution">
    <text evidence="1">The sequence shown here is derived from an EMBL/GenBank/DDBJ whole genome shotgun (WGS) entry which is preliminary data.</text>
</comment>
<evidence type="ECO:0000313" key="1">
    <source>
        <dbReference type="EMBL" id="OAN48370.1"/>
    </source>
</evidence>
<accession>A0A178MIA5</accession>
<protein>
    <recommendedName>
        <fullName evidence="3">Tetratricopeptide repeat protein</fullName>
    </recommendedName>
</protein>
<gene>
    <name evidence="1" type="ORF">A6A03_08290</name>
</gene>
<dbReference type="InterPro" id="IPR011990">
    <property type="entry name" value="TPR-like_helical_dom_sf"/>
</dbReference>
<sequence length="407" mass="43904">MNHLAVRPQPLGIFALPAGYLVLPPSDKPAAGPALAALLRGEIPAEWPPEWRFYAHALAGEVTAALAALPPSTDLVTRYNRYVLAGSHADDLMLHTLLDGELACLQGVAAFTMGHRREPPPLAGATGEVRALVLVAHAAAAIEQGDIPAADRHFAEAIAAAAPVSPALAGQIALNRAELAMQHGGELALITRWLQQAIDYIPPENLSEVRARAAAQLGQLLQEHANGQRGPLQAAVRCYQEALRFYRRETHPLEFAFIQNNLALAYLAMPMTEAGDRLRGAIAVQALRAALSVYDPDQHPHEWTSARLNLANALQYVHSARPAEHLLEAVAIYEDLLQRRDPAADPAGYARILANLGNALAHLGIFAEARERLLQAEQLFAQIGDEPAIMTVRELLANIDQHEAVGK</sequence>
<evidence type="ECO:0008006" key="3">
    <source>
        <dbReference type="Google" id="ProtNLM"/>
    </source>
</evidence>
<name>A0A178MIA5_9CHLR</name>
<reference evidence="1 2" key="1">
    <citation type="submission" date="2016-04" db="EMBL/GenBank/DDBJ databases">
        <title>Chloroflexus islandicus sp. nov., a thermophilic filamentous anoxygenic phototrophic bacterium from geyser Strokkur (Iceland).</title>
        <authorList>
            <person name="Gaisin V.A."/>
            <person name="Kalashnikov A.M."/>
            <person name="Sukhacheva M.V."/>
            <person name="Grouzdev D.S."/>
            <person name="Ivanov T.M."/>
            <person name="Kuznetsov B."/>
            <person name="Gorlenko V.M."/>
        </authorList>
    </citation>
    <scope>NUCLEOTIDE SEQUENCE [LARGE SCALE GENOMIC DNA]</scope>
    <source>
        <strain evidence="2">isl-2</strain>
    </source>
</reference>
<dbReference type="OrthoDB" id="2380776at2"/>
<dbReference type="AlphaFoldDB" id="A0A178MIA5"/>
<keyword evidence="2" id="KW-1185">Reference proteome</keyword>
<organism evidence="1 2">
    <name type="scientific">Chloroflexus islandicus</name>
    <dbReference type="NCBI Taxonomy" id="1707952"/>
    <lineage>
        <taxon>Bacteria</taxon>
        <taxon>Bacillati</taxon>
        <taxon>Chloroflexota</taxon>
        <taxon>Chloroflexia</taxon>
        <taxon>Chloroflexales</taxon>
        <taxon>Chloroflexineae</taxon>
        <taxon>Chloroflexaceae</taxon>
        <taxon>Chloroflexus</taxon>
    </lineage>
</organism>
<evidence type="ECO:0000313" key="2">
    <source>
        <dbReference type="Proteomes" id="UP000078287"/>
    </source>
</evidence>
<dbReference type="Gene3D" id="1.25.40.10">
    <property type="entry name" value="Tetratricopeptide repeat domain"/>
    <property type="match status" value="2"/>
</dbReference>